<dbReference type="NCBIfam" id="TIGR00916">
    <property type="entry name" value="2A0604s01"/>
    <property type="match status" value="1"/>
</dbReference>
<evidence type="ECO:0000256" key="4">
    <source>
        <dbReference type="ARBA" id="ARBA00022692"/>
    </source>
</evidence>
<feature type="transmembrane region" description="Helical" evidence="12">
    <location>
        <begin position="18"/>
        <end position="36"/>
    </location>
</feature>
<dbReference type="InterPro" id="IPR022813">
    <property type="entry name" value="SecD/SecF_arch_bac"/>
</dbReference>
<feature type="transmembrane region" description="Helical" evidence="12">
    <location>
        <begin position="138"/>
        <end position="156"/>
    </location>
</feature>
<dbReference type="GO" id="GO:0005886">
    <property type="term" value="C:plasma membrane"/>
    <property type="evidence" value="ECO:0007669"/>
    <property type="project" value="UniProtKB-SubCell"/>
</dbReference>
<proteinExistence type="inferred from homology"/>
<dbReference type="OrthoDB" id="5289489at2"/>
<comment type="similarity">
    <text evidence="12">Belongs to the SecD/SecF family. SecF subfamily.</text>
</comment>
<keyword evidence="2 12" id="KW-0813">Transport</keyword>
<reference evidence="14 15" key="1">
    <citation type="submission" date="2016-12" db="EMBL/GenBank/DDBJ databases">
        <title>Isolation and genomic insights into novel planktonic Zetaproteobacteria from stratified waters of the Chesapeake Bay.</title>
        <authorList>
            <person name="McAllister S.M."/>
            <person name="Kato S."/>
            <person name="Chan C.S."/>
            <person name="Chiu B.K."/>
            <person name="Field E.K."/>
        </authorList>
    </citation>
    <scope>NUCLEOTIDE SEQUENCE [LARGE SCALE GENOMIC DNA]</scope>
    <source>
        <strain evidence="14 15">CP-5</strain>
    </source>
</reference>
<evidence type="ECO:0000256" key="3">
    <source>
        <dbReference type="ARBA" id="ARBA00022475"/>
    </source>
</evidence>
<comment type="similarity">
    <text evidence="10">In the C-terminal section; belongs to the SecD/SecF family. SecF subfamily.</text>
</comment>
<keyword evidence="6 12" id="KW-1133">Transmembrane helix</keyword>
<feature type="transmembrane region" description="Helical" evidence="12">
    <location>
        <begin position="188"/>
        <end position="205"/>
    </location>
</feature>
<dbReference type="PANTHER" id="PTHR30081">
    <property type="entry name" value="PROTEIN-EXPORT MEMBRANE PROTEIN SEC"/>
    <property type="match status" value="1"/>
</dbReference>
<dbReference type="AlphaFoldDB" id="A0A2K8KYZ0"/>
<sequence length="314" mass="34200">MQLIPSSLHIDFIGKRKFALIISAVMILVSLGALATKGLNFGIDFTGGTLVEVKFDKPPAIVDVREAISPKGFGNAVIQEFGSPEEIMIRVQNKDAENSSVISSAILDSLSEKFGADAIEMRRIEFVGPQVGEELTRAGIMAVLISMLAILIYVTFRFEFRFALGADAALLHDITIVLGLFALTGKEFSLPVIAALLTVIGYSLNDTIVVFDRIRENFAANRKRKNPNEENGVVNDSINQTLSRTLMTSVTTLLVVLALFFLGGEVIHDFAFALIAGIFVGTYSSIYVASPVMLSLSGRFKSNEDEIKEMEARP</sequence>
<dbReference type="RefSeq" id="WP_100277826.1">
    <property type="nucleotide sequence ID" value="NZ_CP018799.1"/>
</dbReference>
<dbReference type="PRINTS" id="PR01755">
    <property type="entry name" value="SECFTRNLCASE"/>
</dbReference>
<organism evidence="14 15">
    <name type="scientific">Mariprofundus aestuarium</name>
    <dbReference type="NCBI Taxonomy" id="1921086"/>
    <lineage>
        <taxon>Bacteria</taxon>
        <taxon>Pseudomonadati</taxon>
        <taxon>Pseudomonadota</taxon>
        <taxon>Candidatius Mariprofundia</taxon>
        <taxon>Mariprofundales</taxon>
        <taxon>Mariprofundaceae</taxon>
        <taxon>Mariprofundus</taxon>
    </lineage>
</organism>
<evidence type="ECO:0000256" key="12">
    <source>
        <dbReference type="HAMAP-Rule" id="MF_01464"/>
    </source>
</evidence>
<dbReference type="KEGG" id="maes:Ga0123461_1589"/>
<evidence type="ECO:0000256" key="7">
    <source>
        <dbReference type="ARBA" id="ARBA00023010"/>
    </source>
</evidence>
<accession>A0A2K8KYZ0</accession>
<dbReference type="GO" id="GO:0006605">
    <property type="term" value="P:protein targeting"/>
    <property type="evidence" value="ECO:0007669"/>
    <property type="project" value="UniProtKB-UniRule"/>
</dbReference>
<evidence type="ECO:0000256" key="2">
    <source>
        <dbReference type="ARBA" id="ARBA00022448"/>
    </source>
</evidence>
<dbReference type="Proteomes" id="UP000231701">
    <property type="component" value="Chromosome"/>
</dbReference>
<dbReference type="GO" id="GO:0065002">
    <property type="term" value="P:intracellular protein transmembrane transport"/>
    <property type="evidence" value="ECO:0007669"/>
    <property type="project" value="UniProtKB-UniRule"/>
</dbReference>
<dbReference type="Pfam" id="PF02355">
    <property type="entry name" value="SecD_SecF_C"/>
    <property type="match status" value="1"/>
</dbReference>
<keyword evidence="3 12" id="KW-1003">Cell membrane</keyword>
<comment type="subunit">
    <text evidence="12">Forms a complex with SecD. Part of the essential Sec protein translocation apparatus which comprises SecA, SecYEG and auxiliary proteins SecDF-YajC and YidC.</text>
</comment>
<dbReference type="NCBIfam" id="TIGR00966">
    <property type="entry name" value="transloc_SecF"/>
    <property type="match status" value="1"/>
</dbReference>
<keyword evidence="8 12" id="KW-0472">Membrane</keyword>
<evidence type="ECO:0000256" key="1">
    <source>
        <dbReference type="ARBA" id="ARBA00004651"/>
    </source>
</evidence>
<evidence type="ECO:0000256" key="6">
    <source>
        <dbReference type="ARBA" id="ARBA00022989"/>
    </source>
</evidence>
<evidence type="ECO:0000313" key="15">
    <source>
        <dbReference type="Proteomes" id="UP000231701"/>
    </source>
</evidence>
<evidence type="ECO:0000256" key="9">
    <source>
        <dbReference type="ARBA" id="ARBA00059018"/>
    </source>
</evidence>
<feature type="transmembrane region" description="Helical" evidence="12">
    <location>
        <begin position="163"/>
        <end position="182"/>
    </location>
</feature>
<keyword evidence="4 12" id="KW-0812">Transmembrane</keyword>
<evidence type="ECO:0000256" key="5">
    <source>
        <dbReference type="ARBA" id="ARBA00022927"/>
    </source>
</evidence>
<feature type="transmembrane region" description="Helical" evidence="12">
    <location>
        <begin position="270"/>
        <end position="294"/>
    </location>
</feature>
<feature type="transmembrane region" description="Helical" evidence="12">
    <location>
        <begin position="246"/>
        <end position="264"/>
    </location>
</feature>
<dbReference type="FunFam" id="1.20.1640.10:FF:000024">
    <property type="entry name" value="Multifunctional fusion protein"/>
    <property type="match status" value="1"/>
</dbReference>
<comment type="subcellular location">
    <subcellularLocation>
        <location evidence="1 12">Cell membrane</location>
        <topology evidence="1 12">Multi-pass membrane protein</topology>
    </subcellularLocation>
</comment>
<evidence type="ECO:0000259" key="13">
    <source>
        <dbReference type="Pfam" id="PF02355"/>
    </source>
</evidence>
<dbReference type="InterPro" id="IPR022645">
    <property type="entry name" value="SecD/SecF_bac"/>
</dbReference>
<dbReference type="PANTHER" id="PTHR30081:SF8">
    <property type="entry name" value="PROTEIN TRANSLOCASE SUBUNIT SECF"/>
    <property type="match status" value="1"/>
</dbReference>
<dbReference type="InterPro" id="IPR048634">
    <property type="entry name" value="SecD_SecF_C"/>
</dbReference>
<feature type="domain" description="Protein export membrane protein SecD/SecF C-terminal" evidence="13">
    <location>
        <begin position="112"/>
        <end position="297"/>
    </location>
</feature>
<comment type="function">
    <text evidence="9 12">Part of the Sec protein translocase complex. Interacts with the SecYEG preprotein conducting channel. SecDF uses the proton motive force (PMF) to complete protein translocation after the ATP-dependent function of SecA.</text>
</comment>
<dbReference type="Gene3D" id="1.20.1640.10">
    <property type="entry name" value="Multidrug efflux transporter AcrB transmembrane domain"/>
    <property type="match status" value="1"/>
</dbReference>
<dbReference type="HAMAP" id="MF_01464_B">
    <property type="entry name" value="SecF_B"/>
    <property type="match status" value="1"/>
</dbReference>
<gene>
    <name evidence="12" type="primary">secF</name>
    <name evidence="14" type="ORF">Ga0123461_1589</name>
</gene>
<dbReference type="InterPro" id="IPR055344">
    <property type="entry name" value="SecD_SecF_C_bact"/>
</dbReference>
<evidence type="ECO:0000313" key="14">
    <source>
        <dbReference type="EMBL" id="ATX80002.1"/>
    </source>
</evidence>
<name>A0A2K8KYZ0_MARES</name>
<dbReference type="SUPFAM" id="SSF82866">
    <property type="entry name" value="Multidrug efflux transporter AcrB transmembrane domain"/>
    <property type="match status" value="1"/>
</dbReference>
<keyword evidence="15" id="KW-1185">Reference proteome</keyword>
<dbReference type="InterPro" id="IPR005665">
    <property type="entry name" value="SecF_bac"/>
</dbReference>
<dbReference type="InterPro" id="IPR022646">
    <property type="entry name" value="SecD/SecF_CS"/>
</dbReference>
<evidence type="ECO:0000256" key="10">
    <source>
        <dbReference type="ARBA" id="ARBA00060856"/>
    </source>
</evidence>
<evidence type="ECO:0000256" key="11">
    <source>
        <dbReference type="ARBA" id="ARBA00061053"/>
    </source>
</evidence>
<dbReference type="Pfam" id="PF07549">
    <property type="entry name" value="Sec_GG"/>
    <property type="match status" value="1"/>
</dbReference>
<dbReference type="EMBL" id="CP018799">
    <property type="protein sequence ID" value="ATX80002.1"/>
    <property type="molecule type" value="Genomic_DNA"/>
</dbReference>
<comment type="similarity">
    <text evidence="11">In the N-terminal section; belongs to the SecD/SecF family. SecD subfamily.</text>
</comment>
<dbReference type="GO" id="GO:0043952">
    <property type="term" value="P:protein transport by the Sec complex"/>
    <property type="evidence" value="ECO:0007669"/>
    <property type="project" value="UniProtKB-UniRule"/>
</dbReference>
<dbReference type="GO" id="GO:0015450">
    <property type="term" value="F:protein-transporting ATPase activity"/>
    <property type="evidence" value="ECO:0007669"/>
    <property type="project" value="InterPro"/>
</dbReference>
<keyword evidence="5 12" id="KW-0653">Protein transport</keyword>
<protein>
    <recommendedName>
        <fullName evidence="12">Protein-export membrane protein SecF</fullName>
    </recommendedName>
</protein>
<keyword evidence="7 12" id="KW-0811">Translocation</keyword>
<evidence type="ECO:0000256" key="8">
    <source>
        <dbReference type="ARBA" id="ARBA00023136"/>
    </source>
</evidence>